<comment type="caution">
    <text evidence="2">The sequence shown here is derived from an EMBL/GenBank/DDBJ whole genome shotgun (WGS) entry which is preliminary data.</text>
</comment>
<evidence type="ECO:0000313" key="2">
    <source>
        <dbReference type="EMBL" id="MCP8938754.1"/>
    </source>
</evidence>
<dbReference type="PANTHER" id="PTHR23131:SF4">
    <property type="entry name" value="METALLO-BETA-LACTAMASE SUPERFAMILY POTEIN"/>
    <property type="match status" value="1"/>
</dbReference>
<dbReference type="SUPFAM" id="SSF56281">
    <property type="entry name" value="Metallo-hydrolase/oxidoreductase"/>
    <property type="match status" value="1"/>
</dbReference>
<dbReference type="Gene3D" id="3.60.15.10">
    <property type="entry name" value="Ribonuclease Z/Hydroxyacylglutathione hydrolase-like"/>
    <property type="match status" value="1"/>
</dbReference>
<proteinExistence type="predicted"/>
<feature type="domain" description="Metallo-beta-lactamase" evidence="1">
    <location>
        <begin position="18"/>
        <end position="233"/>
    </location>
</feature>
<accession>A0ABT1LBE4</accession>
<dbReference type="Proteomes" id="UP001205890">
    <property type="component" value="Unassembled WGS sequence"/>
</dbReference>
<sequence length="328" mass="36256">MAPGVLWSRIPLPLRLNHVNVWALEDEAGWTVIDAGPDTMAAREIWETLFAGPLRGKPITRLIATHGHLDHVGLAGWFVQRQDACFTATLTEWQGARLRRLGEDDAAGQMDRFLIRHGCDPQSLQGFASHRATTMKLLGEQPPELVRIREGDEVRIGGRVWRVIVAGGHADEHASFYCEADRILIAGDQVLPRITPVIGVFPSQPLADPLSDYLASLTRFEDLPPDCLVLPSHGEPFFGLRTRIAALREHHEERLARILELVAEPATCWTVAASVFARAVSEGQGRLALAESLAHLHRLARLGEVATLHDGHDETIRFVRTAGRPRAS</sequence>
<gene>
    <name evidence="2" type="ORF">NK718_09535</name>
</gene>
<organism evidence="2 3">
    <name type="scientific">Alsobacter ponti</name>
    <dbReference type="NCBI Taxonomy" id="2962936"/>
    <lineage>
        <taxon>Bacteria</taxon>
        <taxon>Pseudomonadati</taxon>
        <taxon>Pseudomonadota</taxon>
        <taxon>Alphaproteobacteria</taxon>
        <taxon>Hyphomicrobiales</taxon>
        <taxon>Alsobacteraceae</taxon>
        <taxon>Alsobacter</taxon>
    </lineage>
</organism>
<dbReference type="RefSeq" id="WP_254740977.1">
    <property type="nucleotide sequence ID" value="NZ_JANCLU010000007.1"/>
</dbReference>
<reference evidence="2 3" key="1">
    <citation type="submission" date="2022-07" db="EMBL/GenBank/DDBJ databases">
        <authorList>
            <person name="Li W.-J."/>
            <person name="Deng Q.-Q."/>
        </authorList>
    </citation>
    <scope>NUCLEOTIDE SEQUENCE [LARGE SCALE GENOMIC DNA]</scope>
    <source>
        <strain evidence="2 3">SYSU M60028</strain>
    </source>
</reference>
<evidence type="ECO:0000313" key="3">
    <source>
        <dbReference type="Proteomes" id="UP001205890"/>
    </source>
</evidence>
<dbReference type="PANTHER" id="PTHR23131">
    <property type="entry name" value="ENDORIBONUCLEASE LACTB2"/>
    <property type="match status" value="1"/>
</dbReference>
<dbReference type="InterPro" id="IPR036866">
    <property type="entry name" value="RibonucZ/Hydroxyglut_hydro"/>
</dbReference>
<dbReference type="Pfam" id="PF21221">
    <property type="entry name" value="B_lactamase-like_C"/>
    <property type="match status" value="1"/>
</dbReference>
<dbReference type="InterPro" id="IPR001279">
    <property type="entry name" value="Metallo-B-lactamas"/>
</dbReference>
<dbReference type="InterPro" id="IPR050662">
    <property type="entry name" value="Sec-metab_biosynth-thioest"/>
</dbReference>
<protein>
    <submittedName>
        <fullName evidence="2">MBL fold metallo-hydrolase</fullName>
    </submittedName>
</protein>
<dbReference type="Pfam" id="PF00753">
    <property type="entry name" value="Lactamase_B"/>
    <property type="match status" value="1"/>
</dbReference>
<dbReference type="InterPro" id="IPR048933">
    <property type="entry name" value="B_lactamase-like_C"/>
</dbReference>
<dbReference type="InterPro" id="IPR036388">
    <property type="entry name" value="WH-like_DNA-bd_sf"/>
</dbReference>
<name>A0ABT1LBE4_9HYPH</name>
<dbReference type="Gene3D" id="1.10.10.10">
    <property type="entry name" value="Winged helix-like DNA-binding domain superfamily/Winged helix DNA-binding domain"/>
    <property type="match status" value="1"/>
</dbReference>
<keyword evidence="3" id="KW-1185">Reference proteome</keyword>
<dbReference type="EMBL" id="JANCLU010000007">
    <property type="protein sequence ID" value="MCP8938754.1"/>
    <property type="molecule type" value="Genomic_DNA"/>
</dbReference>
<evidence type="ECO:0000259" key="1">
    <source>
        <dbReference type="SMART" id="SM00849"/>
    </source>
</evidence>
<dbReference type="SMART" id="SM00849">
    <property type="entry name" value="Lactamase_B"/>
    <property type="match status" value="1"/>
</dbReference>